<keyword evidence="1" id="KW-0472">Membrane</keyword>
<feature type="transmembrane region" description="Helical" evidence="1">
    <location>
        <begin position="9"/>
        <end position="30"/>
    </location>
</feature>
<evidence type="ECO:0000259" key="2">
    <source>
        <dbReference type="Pfam" id="PF20578"/>
    </source>
</evidence>
<dbReference type="EMBL" id="CP051151">
    <property type="protein sequence ID" value="QLY40104.1"/>
    <property type="molecule type" value="Genomic_DNA"/>
</dbReference>
<feature type="domain" description="Atrophied bacterial Ig" evidence="2">
    <location>
        <begin position="493"/>
        <end position="557"/>
    </location>
</feature>
<name>A0A7L6N6H3_9MOLU</name>
<reference evidence="3 4" key="1">
    <citation type="submission" date="2020-04" db="EMBL/GenBank/DDBJ databases">
        <authorList>
            <person name="Zheng R.K."/>
            <person name="Sun C.M."/>
        </authorList>
    </citation>
    <scope>NUCLEOTIDE SEQUENCE [LARGE SCALE GENOMIC DNA]</scope>
    <source>
        <strain evidence="4">zrk29</strain>
    </source>
</reference>
<dbReference type="KEGG" id="tbk:HF295_04190"/>
<dbReference type="Proteomes" id="UP000512167">
    <property type="component" value="Chromosome"/>
</dbReference>
<keyword evidence="1" id="KW-0812">Transmembrane</keyword>
<organism evidence="3 4">
    <name type="scientific">Hujiaoplasma nucleasis</name>
    <dbReference type="NCBI Taxonomy" id="2725268"/>
    <lineage>
        <taxon>Bacteria</taxon>
        <taxon>Bacillati</taxon>
        <taxon>Mycoplasmatota</taxon>
        <taxon>Mollicutes</taxon>
        <taxon>Candidatus Izemoplasmatales</taxon>
        <taxon>Hujiaoplasmataceae</taxon>
        <taxon>Hujiaoplasma</taxon>
    </lineage>
</organism>
<evidence type="ECO:0000313" key="4">
    <source>
        <dbReference type="Proteomes" id="UP000512167"/>
    </source>
</evidence>
<dbReference type="RefSeq" id="WP_312030925.1">
    <property type="nucleotide sequence ID" value="NZ_CP051151.1"/>
</dbReference>
<dbReference type="AlphaFoldDB" id="A0A7L6N6H3"/>
<dbReference type="PROSITE" id="PS00018">
    <property type="entry name" value="EF_HAND_1"/>
    <property type="match status" value="1"/>
</dbReference>
<accession>A0A7L6N6H3</accession>
<evidence type="ECO:0000256" key="1">
    <source>
        <dbReference type="SAM" id="Phobius"/>
    </source>
</evidence>
<sequence>MKSILTKRVIVIFSIILVITVGSVVLAFTLNNTNIPRVENGDEIVYSKLDDNGDVLYTITKQELFDEMKRNNGMNQILSILDESLLASYLDQISQDDIDERLEYLKYQTNDQEVIDGYSDDVKEGLEENYRQLIILSGYEGHPEDFAKILIARENFVRDYLIDNDEITESEIAEYYLNDYFEDIDAIRLRFLNKDDAMNILYHFNLAELDGLLTTYNGFSFKDESLKDLNGDIIEAQITIDTYYFHSSGDILDSYGNLAYDFDNEIYTNQDDDEFTLDDNGNLLDDEENIVIEHDFIFTNEEDAVNHKEENTTYFKVILNNEIIEVYTLDDVLTYTVENDIIYDINDNDVTDSIDLRFNKEFTAIEDVKTFTSNNTSPLTEDEVLSYYIQMYNYIYGNFRTELDELASIEDLIALDNEYLQYNFQDIKELNSTLATYMFSDISQLNDKVYSAEPKTIGDYSYMVFKLSEGTKYDMKDHIINVIKQSIELPKETITDLEFPAEGPYDSTITWRSSKTSVIANNGAVTIPEEDSLVTLTYTIKVLGITQTGTVRVGVKASGSANTEIQDLVENDLPEITLTEMIGDDTLYNDIKDLVLEEKVNTSSVIDDYMNQARKAANFQVFDYYLSLDYIQNYDSAYEFKDGKDNTIASIDVDGQTIKLSAEQFYQRGLNRNPSLMIFYAAQFKEGLNSEYFQALFGSQKDIDKNNSDLMEVLEYRSSMIKQEYSYFVQNPDIYNYYKMVYGYNFNLDTYQSYLYTRYHIYNDEQLLQNLILGELRLSYVKDVLETENITDKIYSIVETNYENFFSLDTEHILVFFDFDEDTKTDDYFEYYDNLSASEQSEFDALTKSLETAIKESEDSLEDIVKAYENASRDDETWGEFKQVGIILKYESLNPTSGQGQSQTEESLTYKQVKNSFAEEFTAALIDLYNEYQNPLNAEEGHLLSNEFVETSFGLHLIRVEKGDDFDGISLKATEGVSDPLLNDLDKPSLSQIETYYTYKLYETFYDLDNVDVEDIYGIALPVIPNDMLENLNFYAEETLESIFGTYMVNYAYILEIQEGQVSNAITQAEFDTNMGLLLDIYYYNTIETLEE</sequence>
<gene>
    <name evidence="3" type="ORF">HF295_04190</name>
</gene>
<dbReference type="Pfam" id="PF20578">
    <property type="entry name" value="aBig_2"/>
    <property type="match status" value="1"/>
</dbReference>
<keyword evidence="4" id="KW-1185">Reference proteome</keyword>
<dbReference type="InterPro" id="IPR018247">
    <property type="entry name" value="EF_Hand_1_Ca_BS"/>
</dbReference>
<evidence type="ECO:0000313" key="3">
    <source>
        <dbReference type="EMBL" id="QLY40104.1"/>
    </source>
</evidence>
<dbReference type="InterPro" id="IPR046780">
    <property type="entry name" value="aBig_2"/>
</dbReference>
<protein>
    <recommendedName>
        <fullName evidence="2">Atrophied bacterial Ig domain-containing protein</fullName>
    </recommendedName>
</protein>
<proteinExistence type="predicted"/>
<keyword evidence="1" id="KW-1133">Transmembrane helix</keyword>